<keyword evidence="4" id="KW-0732">Signal</keyword>
<reference evidence="11 12" key="1">
    <citation type="journal article" date="2015" name="Int. J. Syst. Evol. Microbiol.">
        <title>Erwinia iniecta sp. nov., isolated from Russian wheat aphids (Diuraphis noxia).</title>
        <authorList>
            <person name="Campillo T."/>
            <person name="Luna E."/>
            <person name="Portier P."/>
            <person name="Fischer-Le Saux M."/>
            <person name="Lapitan N."/>
            <person name="Tisserat N.A."/>
            <person name="Leach J.E."/>
        </authorList>
    </citation>
    <scope>NUCLEOTIDE SEQUENCE [LARGE SCALE GENOMIC DNA]</scope>
    <source>
        <strain evidence="9 12">B120</strain>
        <strain evidence="10 11">B149</strain>
    </source>
</reference>
<dbReference type="Proteomes" id="UP000037088">
    <property type="component" value="Unassembled WGS sequence"/>
</dbReference>
<evidence type="ECO:0000256" key="7">
    <source>
        <dbReference type="RuleBase" id="RU003918"/>
    </source>
</evidence>
<accession>A0A0L7T1J8</accession>
<evidence type="ECO:0000313" key="12">
    <source>
        <dbReference type="Proteomes" id="UP000037088"/>
    </source>
</evidence>
<evidence type="ECO:0000259" key="8">
    <source>
        <dbReference type="Pfam" id="PF00345"/>
    </source>
</evidence>
<dbReference type="PANTHER" id="PTHR30251">
    <property type="entry name" value="PILUS ASSEMBLY CHAPERONE"/>
    <property type="match status" value="1"/>
</dbReference>
<dbReference type="GO" id="GO:0030288">
    <property type="term" value="C:outer membrane-bounded periplasmic space"/>
    <property type="evidence" value="ECO:0007669"/>
    <property type="project" value="InterPro"/>
</dbReference>
<dbReference type="InterPro" id="IPR036316">
    <property type="entry name" value="Pili_assmbl_chap_C_dom_sf"/>
</dbReference>
<dbReference type="GO" id="GO:0071555">
    <property type="term" value="P:cell wall organization"/>
    <property type="evidence" value="ECO:0007669"/>
    <property type="project" value="InterPro"/>
</dbReference>
<dbReference type="AlphaFoldDB" id="A0A0L7T1J8"/>
<keyword evidence="5" id="KW-0574">Periplasm</keyword>
<evidence type="ECO:0000256" key="2">
    <source>
        <dbReference type="ARBA" id="ARBA00007399"/>
    </source>
</evidence>
<dbReference type="Gene3D" id="2.60.40.10">
    <property type="entry name" value="Immunoglobulins"/>
    <property type="match status" value="2"/>
</dbReference>
<dbReference type="InterPro" id="IPR001829">
    <property type="entry name" value="Pili_assmbl_chaperone_bac"/>
</dbReference>
<feature type="domain" description="Pili assembly chaperone N-terminal" evidence="8">
    <location>
        <begin position="16"/>
        <end position="131"/>
    </location>
</feature>
<evidence type="ECO:0000256" key="6">
    <source>
        <dbReference type="ARBA" id="ARBA00023186"/>
    </source>
</evidence>
<dbReference type="EMBL" id="JRXF01000018">
    <property type="protein sequence ID" value="KOC93045.1"/>
    <property type="molecule type" value="Genomic_DNA"/>
</dbReference>
<evidence type="ECO:0000256" key="4">
    <source>
        <dbReference type="ARBA" id="ARBA00022729"/>
    </source>
</evidence>
<dbReference type="InterPro" id="IPR050643">
    <property type="entry name" value="Periplasmic_pilus_chap"/>
</dbReference>
<dbReference type="PRINTS" id="PR00969">
    <property type="entry name" value="CHAPERONPILI"/>
</dbReference>
<dbReference type="PANTHER" id="PTHR30251:SF11">
    <property type="entry name" value="CHAPERONE PROTEIN FIMC-RELATED"/>
    <property type="match status" value="1"/>
</dbReference>
<evidence type="ECO:0000313" key="10">
    <source>
        <dbReference type="EMBL" id="KOC93045.1"/>
    </source>
</evidence>
<organism evidence="9 12">
    <name type="scientific">Winslowiella iniecta</name>
    <dbReference type="NCBI Taxonomy" id="1560201"/>
    <lineage>
        <taxon>Bacteria</taxon>
        <taxon>Pseudomonadati</taxon>
        <taxon>Pseudomonadota</taxon>
        <taxon>Gammaproteobacteria</taxon>
        <taxon>Enterobacterales</taxon>
        <taxon>Erwiniaceae</taxon>
        <taxon>Winslowiella</taxon>
    </lineage>
</organism>
<dbReference type="FunFam" id="2.60.40.10:FF:000458">
    <property type="entry name" value="Molecular chaperone FimC"/>
    <property type="match status" value="1"/>
</dbReference>
<keyword evidence="12" id="KW-1185">Reference proteome</keyword>
<evidence type="ECO:0000256" key="5">
    <source>
        <dbReference type="ARBA" id="ARBA00022764"/>
    </source>
</evidence>
<dbReference type="InterPro" id="IPR013783">
    <property type="entry name" value="Ig-like_fold"/>
</dbReference>
<evidence type="ECO:0000313" key="9">
    <source>
        <dbReference type="EMBL" id="KOC89203.1"/>
    </source>
</evidence>
<gene>
    <name evidence="9" type="ORF">NG42_13685</name>
    <name evidence="10" type="ORF">NG43_12525</name>
</gene>
<evidence type="ECO:0000256" key="3">
    <source>
        <dbReference type="ARBA" id="ARBA00022558"/>
    </source>
</evidence>
<dbReference type="Pfam" id="PF00345">
    <property type="entry name" value="PapD_N"/>
    <property type="match status" value="1"/>
</dbReference>
<dbReference type="InterPro" id="IPR008962">
    <property type="entry name" value="PapD-like_sf"/>
</dbReference>
<dbReference type="SUPFAM" id="SSF49354">
    <property type="entry name" value="PapD-like"/>
    <property type="match status" value="1"/>
</dbReference>
<keyword evidence="3" id="KW-1029">Fimbrium biogenesis</keyword>
<dbReference type="InterPro" id="IPR018046">
    <property type="entry name" value="Pili_assmbl_chaperone_CS"/>
</dbReference>
<dbReference type="PROSITE" id="PS00635">
    <property type="entry name" value="PILI_CHAPERONE"/>
    <property type="match status" value="1"/>
</dbReference>
<proteinExistence type="inferred from homology"/>
<keyword evidence="6 7" id="KW-0143">Chaperone</keyword>
<dbReference type="STRING" id="1560201.NG42_13685"/>
<dbReference type="EMBL" id="JRXE01000018">
    <property type="protein sequence ID" value="KOC89203.1"/>
    <property type="molecule type" value="Genomic_DNA"/>
</dbReference>
<dbReference type="PATRIC" id="fig|1560201.3.peg.2914"/>
<dbReference type="InterPro" id="IPR016147">
    <property type="entry name" value="Pili_assmbl_chaperone_N"/>
</dbReference>
<sequence>MFLFSFLFASATLANGISVGATRVIYDARSKEASMTVLNNYSAAYLIQSWVEDEKGGKSDSFIVTPPLFRLDGKKENMLRIVRVKEEMPGDRESVYWLSIKAIPPAPESDKNTLQLAIKTRMKLFYRPEGIPGKPEDAYSKLIWKLNGDQLQVINDSAYAVVISRVTVDGGEMGKVDFVAAKDTLIIPNSNKKLIRRGSVVKYGVINDFGGNTSAYQGVVQ</sequence>
<evidence type="ECO:0000313" key="11">
    <source>
        <dbReference type="Proteomes" id="UP000036851"/>
    </source>
</evidence>
<protein>
    <recommendedName>
        <fullName evidence="8">Pili assembly chaperone N-terminal domain-containing protein</fullName>
    </recommendedName>
</protein>
<evidence type="ECO:0000256" key="1">
    <source>
        <dbReference type="ARBA" id="ARBA00004418"/>
    </source>
</evidence>
<dbReference type="Proteomes" id="UP000036851">
    <property type="component" value="Unassembled WGS sequence"/>
</dbReference>
<comment type="subcellular location">
    <subcellularLocation>
        <location evidence="1 7">Periplasm</location>
    </subcellularLocation>
</comment>
<comment type="caution">
    <text evidence="9">The sequence shown here is derived from an EMBL/GenBank/DDBJ whole genome shotgun (WGS) entry which is preliminary data.</text>
</comment>
<name>A0A0L7T1J8_9GAMM</name>
<dbReference type="SUPFAM" id="SSF49584">
    <property type="entry name" value="Periplasmic chaperone C-domain"/>
    <property type="match status" value="1"/>
</dbReference>
<comment type="similarity">
    <text evidence="2 7">Belongs to the periplasmic pilus chaperone family.</text>
</comment>